<organism evidence="1 2">
    <name type="scientific">Arctium lappa</name>
    <name type="common">Greater burdock</name>
    <name type="synonym">Lappa major</name>
    <dbReference type="NCBI Taxonomy" id="4217"/>
    <lineage>
        <taxon>Eukaryota</taxon>
        <taxon>Viridiplantae</taxon>
        <taxon>Streptophyta</taxon>
        <taxon>Embryophyta</taxon>
        <taxon>Tracheophyta</taxon>
        <taxon>Spermatophyta</taxon>
        <taxon>Magnoliopsida</taxon>
        <taxon>eudicotyledons</taxon>
        <taxon>Gunneridae</taxon>
        <taxon>Pentapetalae</taxon>
        <taxon>asterids</taxon>
        <taxon>campanulids</taxon>
        <taxon>Asterales</taxon>
        <taxon>Asteraceae</taxon>
        <taxon>Carduoideae</taxon>
        <taxon>Cardueae</taxon>
        <taxon>Arctiinae</taxon>
        <taxon>Arctium</taxon>
    </lineage>
</organism>
<accession>A0ACB8ZAE5</accession>
<dbReference type="Proteomes" id="UP001055879">
    <property type="component" value="Linkage Group LG11"/>
</dbReference>
<protein>
    <submittedName>
        <fullName evidence="1">Uncharacterized protein</fullName>
    </submittedName>
</protein>
<gene>
    <name evidence="1" type="ORF">L6452_32960</name>
</gene>
<keyword evidence="2" id="KW-1185">Reference proteome</keyword>
<proteinExistence type="predicted"/>
<reference evidence="2" key="1">
    <citation type="journal article" date="2022" name="Mol. Ecol. Resour.">
        <title>The genomes of chicory, endive, great burdock and yacon provide insights into Asteraceae palaeo-polyploidization history and plant inulin production.</title>
        <authorList>
            <person name="Fan W."/>
            <person name="Wang S."/>
            <person name="Wang H."/>
            <person name="Wang A."/>
            <person name="Jiang F."/>
            <person name="Liu H."/>
            <person name="Zhao H."/>
            <person name="Xu D."/>
            <person name="Zhang Y."/>
        </authorList>
    </citation>
    <scope>NUCLEOTIDE SEQUENCE [LARGE SCALE GENOMIC DNA]</scope>
    <source>
        <strain evidence="2">cv. Niubang</strain>
    </source>
</reference>
<reference evidence="1 2" key="2">
    <citation type="journal article" date="2022" name="Mol. Ecol. Resour.">
        <title>The genomes of chicory, endive, great burdock and yacon provide insights into Asteraceae paleo-polyploidization history and plant inulin production.</title>
        <authorList>
            <person name="Fan W."/>
            <person name="Wang S."/>
            <person name="Wang H."/>
            <person name="Wang A."/>
            <person name="Jiang F."/>
            <person name="Liu H."/>
            <person name="Zhao H."/>
            <person name="Xu D."/>
            <person name="Zhang Y."/>
        </authorList>
    </citation>
    <scope>NUCLEOTIDE SEQUENCE [LARGE SCALE GENOMIC DNA]</scope>
    <source>
        <strain evidence="2">cv. Niubang</strain>
    </source>
</reference>
<sequence length="83" mass="9526">MVHALHYNRRFPSLLNCRRPKKTPVHRLHLSIVVLSPSLSPPGCFWNFDPLLFESSQLRVSIWFYSLGKVFPLSHYSNTSGSG</sequence>
<evidence type="ECO:0000313" key="1">
    <source>
        <dbReference type="EMBL" id="KAI3693130.1"/>
    </source>
</evidence>
<dbReference type="EMBL" id="CM042057">
    <property type="protein sequence ID" value="KAI3693130.1"/>
    <property type="molecule type" value="Genomic_DNA"/>
</dbReference>
<evidence type="ECO:0000313" key="2">
    <source>
        <dbReference type="Proteomes" id="UP001055879"/>
    </source>
</evidence>
<name>A0ACB8ZAE5_ARCLA</name>
<comment type="caution">
    <text evidence="1">The sequence shown here is derived from an EMBL/GenBank/DDBJ whole genome shotgun (WGS) entry which is preliminary data.</text>
</comment>